<feature type="binding site" evidence="5">
    <location>
        <begin position="91"/>
        <end position="92"/>
    </location>
    <ligand>
        <name>pyridoxal 5'-phosphate</name>
        <dbReference type="ChEBI" id="CHEBI:597326"/>
    </ligand>
</feature>
<dbReference type="NCBIfam" id="TIGR00707">
    <property type="entry name" value="argD"/>
    <property type="match status" value="1"/>
</dbReference>
<dbReference type="CDD" id="cd00610">
    <property type="entry name" value="OAT_like"/>
    <property type="match status" value="1"/>
</dbReference>
<dbReference type="GO" id="GO:0003992">
    <property type="term" value="F:N2-acetyl-L-ornithine:2-oxoglutarate 5-aminotransferase activity"/>
    <property type="evidence" value="ECO:0007669"/>
    <property type="project" value="UniProtKB-UniRule"/>
</dbReference>
<dbReference type="InterPro" id="IPR050103">
    <property type="entry name" value="Class-III_PLP-dep_AT"/>
</dbReference>
<gene>
    <name evidence="5" type="primary">argD</name>
    <name evidence="6" type="ORF">D5R95_04815</name>
</gene>
<dbReference type="PANTHER" id="PTHR11986:SF79">
    <property type="entry name" value="ACETYLORNITHINE AMINOTRANSFERASE, MITOCHONDRIAL"/>
    <property type="match status" value="1"/>
</dbReference>
<dbReference type="InterPro" id="IPR005814">
    <property type="entry name" value="Aminotrans_3"/>
</dbReference>
<dbReference type="Gene3D" id="3.40.640.10">
    <property type="entry name" value="Type I PLP-dependent aspartate aminotransferase-like (Major domain)"/>
    <property type="match status" value="1"/>
</dbReference>
<keyword evidence="3 5" id="KW-0808">Transferase</keyword>
<dbReference type="PANTHER" id="PTHR11986">
    <property type="entry name" value="AMINOTRANSFERASE CLASS III"/>
    <property type="match status" value="1"/>
</dbReference>
<dbReference type="NCBIfam" id="NF002325">
    <property type="entry name" value="PRK01278.1"/>
    <property type="match status" value="1"/>
</dbReference>
<keyword evidence="4 5" id="KW-0663">Pyridoxal phosphate</keyword>
<dbReference type="SUPFAM" id="SSF53383">
    <property type="entry name" value="PLP-dependent transferases"/>
    <property type="match status" value="1"/>
</dbReference>
<evidence type="ECO:0000313" key="7">
    <source>
        <dbReference type="Proteomes" id="UP000284763"/>
    </source>
</evidence>
<dbReference type="InterPro" id="IPR015421">
    <property type="entry name" value="PyrdxlP-dep_Trfase_major"/>
</dbReference>
<comment type="caution">
    <text evidence="6">The sequence shown here is derived from an EMBL/GenBank/DDBJ whole genome shotgun (WGS) entry which is preliminary data.</text>
</comment>
<dbReference type="AlphaFoldDB" id="A0A424YY20"/>
<keyword evidence="5" id="KW-0055">Arginine biosynthesis</keyword>
<comment type="subunit">
    <text evidence="5">Homodimer.</text>
</comment>
<protein>
    <recommendedName>
        <fullName evidence="5">Acetylornithine aminotransferase</fullName>
        <shortName evidence="5">ACOAT</shortName>
        <ecNumber evidence="5">2.6.1.11</ecNumber>
    </recommendedName>
</protein>
<comment type="cofactor">
    <cofactor evidence="5">
        <name>pyridoxal 5'-phosphate</name>
        <dbReference type="ChEBI" id="CHEBI:597326"/>
    </cofactor>
    <text evidence="5">Binds 1 pyridoxal phosphate per subunit.</text>
</comment>
<evidence type="ECO:0000256" key="5">
    <source>
        <dbReference type="HAMAP-Rule" id="MF_01107"/>
    </source>
</evidence>
<keyword evidence="2 5" id="KW-0028">Amino-acid biosynthesis</keyword>
<reference evidence="6 7" key="1">
    <citation type="submission" date="2018-08" db="EMBL/GenBank/DDBJ databases">
        <title>The metabolism and importance of syntrophic acetate oxidation coupled to methane or sulfide production in haloalkaline environments.</title>
        <authorList>
            <person name="Timmers P.H.A."/>
            <person name="Vavourakis C.D."/>
            <person name="Sorokin D.Y."/>
            <person name="Sinninghe Damste J.S."/>
            <person name="Muyzer G."/>
            <person name="Stams A.J.M."/>
            <person name="Plugge C.M."/>
        </authorList>
    </citation>
    <scope>NUCLEOTIDE SEQUENCE [LARGE SCALE GENOMIC DNA]</scope>
    <source>
        <strain evidence="6">MSAO_Arc3</strain>
    </source>
</reference>
<dbReference type="PROSITE" id="PS00600">
    <property type="entry name" value="AA_TRANSFER_CLASS_3"/>
    <property type="match status" value="1"/>
</dbReference>
<comment type="miscellaneous">
    <text evidence="5">May also have succinyldiaminopimelate aminotransferase activity, thus carrying out the corresponding step in lysine biosynthesis.</text>
</comment>
<comment type="similarity">
    <text evidence="5">Belongs to the class-III pyridoxal-phosphate-dependent aminotransferase family. ArgD subfamily.</text>
</comment>
<evidence type="ECO:0000313" key="6">
    <source>
        <dbReference type="EMBL" id="RQD85361.1"/>
    </source>
</evidence>
<keyword evidence="5" id="KW-0963">Cytoplasm</keyword>
<dbReference type="InterPro" id="IPR015424">
    <property type="entry name" value="PyrdxlP-dep_Trfase"/>
</dbReference>
<feature type="binding site" evidence="5">
    <location>
        <position position="121"/>
    </location>
    <ligand>
        <name>N(2)-acetyl-L-ornithine</name>
        <dbReference type="ChEBI" id="CHEBI:57805"/>
    </ligand>
</feature>
<dbReference type="PIRSF" id="PIRSF000521">
    <property type="entry name" value="Transaminase_4ab_Lys_Orn"/>
    <property type="match status" value="1"/>
</dbReference>
<evidence type="ECO:0000256" key="2">
    <source>
        <dbReference type="ARBA" id="ARBA00022605"/>
    </source>
</evidence>
<name>A0A424YY20_9EURY</name>
<dbReference type="Pfam" id="PF00202">
    <property type="entry name" value="Aminotran_3"/>
    <property type="match status" value="1"/>
</dbReference>
<dbReference type="NCBIfam" id="NF002874">
    <property type="entry name" value="PRK03244.1"/>
    <property type="match status" value="1"/>
</dbReference>
<feature type="modified residue" description="N6-(pyridoxal phosphate)lysine" evidence="5">
    <location>
        <position position="232"/>
    </location>
</feature>
<comment type="subcellular location">
    <subcellularLocation>
        <location evidence="5">Cytoplasm</location>
    </subcellularLocation>
</comment>
<comment type="catalytic activity">
    <reaction evidence="5">
        <text>N(2)-acetyl-L-ornithine + 2-oxoglutarate = N-acetyl-L-glutamate 5-semialdehyde + L-glutamate</text>
        <dbReference type="Rhea" id="RHEA:18049"/>
        <dbReference type="ChEBI" id="CHEBI:16810"/>
        <dbReference type="ChEBI" id="CHEBI:29123"/>
        <dbReference type="ChEBI" id="CHEBI:29985"/>
        <dbReference type="ChEBI" id="CHEBI:57805"/>
        <dbReference type="EC" id="2.6.1.11"/>
    </reaction>
</comment>
<dbReference type="GO" id="GO:0005737">
    <property type="term" value="C:cytoplasm"/>
    <property type="evidence" value="ECO:0007669"/>
    <property type="project" value="UniProtKB-SubCell"/>
</dbReference>
<feature type="binding site" evidence="5">
    <location>
        <begin position="203"/>
        <end position="206"/>
    </location>
    <ligand>
        <name>pyridoxal 5'-phosphate</name>
        <dbReference type="ChEBI" id="CHEBI:597326"/>
    </ligand>
</feature>
<dbReference type="FunFam" id="3.40.640.10:FF:000004">
    <property type="entry name" value="Acetylornithine aminotransferase"/>
    <property type="match status" value="1"/>
</dbReference>
<dbReference type="HAMAP" id="MF_01107">
    <property type="entry name" value="ArgD_aminotrans_3"/>
    <property type="match status" value="1"/>
</dbReference>
<accession>A0A424YY20</accession>
<dbReference type="InterPro" id="IPR049704">
    <property type="entry name" value="Aminotrans_3_PPA_site"/>
</dbReference>
<dbReference type="GO" id="GO:0042802">
    <property type="term" value="F:identical protein binding"/>
    <property type="evidence" value="ECO:0007669"/>
    <property type="project" value="TreeGrafter"/>
</dbReference>
<evidence type="ECO:0000256" key="4">
    <source>
        <dbReference type="ARBA" id="ARBA00022898"/>
    </source>
</evidence>
<dbReference type="GO" id="GO:0006526">
    <property type="term" value="P:L-arginine biosynthetic process"/>
    <property type="evidence" value="ECO:0007669"/>
    <property type="project" value="UniProtKB-UniRule"/>
</dbReference>
<dbReference type="Gene3D" id="3.90.1150.10">
    <property type="entry name" value="Aspartate Aminotransferase, domain 1"/>
    <property type="match status" value="1"/>
</dbReference>
<dbReference type="EC" id="2.6.1.11" evidence="5"/>
<comment type="pathway">
    <text evidence="5">Amino-acid biosynthesis; L-arginine biosynthesis; N(2)-acetyl-L-ornithine from L-glutamate: step 4/4.</text>
</comment>
<feature type="binding site" evidence="5">
    <location>
        <position position="258"/>
    </location>
    <ligand>
        <name>N(2)-acetyl-L-ornithine</name>
        <dbReference type="ChEBI" id="CHEBI:57805"/>
    </ligand>
</feature>
<dbReference type="UniPathway" id="UPA00068">
    <property type="reaction ID" value="UER00109"/>
</dbReference>
<feature type="binding site" evidence="5">
    <location>
        <position position="259"/>
    </location>
    <ligand>
        <name>pyridoxal 5'-phosphate</name>
        <dbReference type="ChEBI" id="CHEBI:597326"/>
    </ligand>
</feature>
<proteinExistence type="inferred from homology"/>
<dbReference type="InterPro" id="IPR015422">
    <property type="entry name" value="PyrdxlP-dep_Trfase_small"/>
</dbReference>
<dbReference type="EMBL" id="QZAB01000305">
    <property type="protein sequence ID" value="RQD85361.1"/>
    <property type="molecule type" value="Genomic_DNA"/>
</dbReference>
<evidence type="ECO:0000256" key="3">
    <source>
        <dbReference type="ARBA" id="ARBA00022679"/>
    </source>
</evidence>
<keyword evidence="1 5" id="KW-0032">Aminotransferase</keyword>
<dbReference type="InterPro" id="IPR004636">
    <property type="entry name" value="AcOrn/SuccOrn_fam"/>
</dbReference>
<sequence length="368" mass="39709">MPTYTRQPIALVKGEGAKVYDIEGMEYIDCVAGIAVNNVGHCHPKVVSAIKSQVESLIHVSNLYYNIPQLKLAEKLVSLTGMSKAFFCNSGAEAVEAAMKLARVSTGKHNFIAASGAFHGRTFGSLSLTHKNMFRKPFEPLVGATTFVPYDDIDSISENINENTAAVILEPIQGEAGVIIPSPDYLSNVRKICDETNTLLIFDEVQTGFGRTGKWFCKDHSSVIPDIMTMAKAIGGGFPMGAIVARDGISFSKSEHASTFGGSPLACAASLATIEAIEEENMIERTDELGTYFKQKLEGMNRSDIVDVRGSGLMIALELSSNCADIVGYAREHGLLLNNTSESVLRLVPPLVITKDQIDTVVNILEQA</sequence>
<feature type="binding site" evidence="5">
    <location>
        <position position="118"/>
    </location>
    <ligand>
        <name>pyridoxal 5'-phosphate</name>
        <dbReference type="ChEBI" id="CHEBI:597326"/>
    </ligand>
</feature>
<evidence type="ECO:0000256" key="1">
    <source>
        <dbReference type="ARBA" id="ARBA00022576"/>
    </source>
</evidence>
<dbReference type="Proteomes" id="UP000284763">
    <property type="component" value="Unassembled WGS sequence"/>
</dbReference>
<organism evidence="6 7">
    <name type="scientific">Methanosalsum natronophilum</name>
    <dbReference type="NCBI Taxonomy" id="768733"/>
    <lineage>
        <taxon>Archaea</taxon>
        <taxon>Methanobacteriati</taxon>
        <taxon>Methanobacteriota</taxon>
        <taxon>Stenosarchaea group</taxon>
        <taxon>Methanomicrobia</taxon>
        <taxon>Methanosarcinales</taxon>
        <taxon>Methanosarcinaceae</taxon>
        <taxon>Methanosalsum</taxon>
    </lineage>
</organism>
<dbReference type="GO" id="GO:0030170">
    <property type="term" value="F:pyridoxal phosphate binding"/>
    <property type="evidence" value="ECO:0007669"/>
    <property type="project" value="InterPro"/>
</dbReference>